<dbReference type="PROSITE" id="PS50956">
    <property type="entry name" value="HTH_ASNC_2"/>
    <property type="match status" value="1"/>
</dbReference>
<protein>
    <submittedName>
        <fullName evidence="5">Putative HTH-type transcriptional regulator</fullName>
    </submittedName>
</protein>
<dbReference type="PROSITE" id="PS00519">
    <property type="entry name" value="HTH_ASNC_1"/>
    <property type="match status" value="1"/>
</dbReference>
<proteinExistence type="predicted"/>
<dbReference type="InterPro" id="IPR019885">
    <property type="entry name" value="Tscrpt_reg_HTH_AsnC-type_CS"/>
</dbReference>
<dbReference type="SMART" id="SM00344">
    <property type="entry name" value="HTH_ASNC"/>
    <property type="match status" value="1"/>
</dbReference>
<sequence length="172" mass="19654">MEDHRNRGIRCWRKESCEGLLETLAVDDLDLKIIHILSENARMSNVDIANKIGVSEGTVRRRIAEMAKNGTIEGFILLLNCEEAEKCVKAFISMEIANSNLQSVADELLKDPERIIALYRTNTRFNLLCEVMFRSVIELQEFIDRCRKIEGVVDSDVKMVIGSYKKCLWTGI</sequence>
<evidence type="ECO:0000259" key="4">
    <source>
        <dbReference type="PROSITE" id="PS50956"/>
    </source>
</evidence>
<dbReference type="GO" id="GO:0043565">
    <property type="term" value="F:sequence-specific DNA binding"/>
    <property type="evidence" value="ECO:0007669"/>
    <property type="project" value="InterPro"/>
</dbReference>
<keyword evidence="1" id="KW-0805">Transcription regulation</keyword>
<accession>A0A7G9YNF1</accession>
<dbReference type="AlphaFoldDB" id="A0A7G9YNF1"/>
<dbReference type="GO" id="GO:0043200">
    <property type="term" value="P:response to amino acid"/>
    <property type="evidence" value="ECO:0007669"/>
    <property type="project" value="TreeGrafter"/>
</dbReference>
<dbReference type="Pfam" id="PF01037">
    <property type="entry name" value="AsnC_trans_reg"/>
    <property type="match status" value="1"/>
</dbReference>
<dbReference type="SUPFAM" id="SSF54909">
    <property type="entry name" value="Dimeric alpha+beta barrel"/>
    <property type="match status" value="1"/>
</dbReference>
<dbReference type="InterPro" id="IPR036390">
    <property type="entry name" value="WH_DNA-bd_sf"/>
</dbReference>
<evidence type="ECO:0000313" key="5">
    <source>
        <dbReference type="EMBL" id="QNO49535.1"/>
    </source>
</evidence>
<dbReference type="InterPro" id="IPR011991">
    <property type="entry name" value="ArsR-like_HTH"/>
</dbReference>
<dbReference type="Gene3D" id="3.30.70.920">
    <property type="match status" value="1"/>
</dbReference>
<dbReference type="PANTHER" id="PTHR30154">
    <property type="entry name" value="LEUCINE-RESPONSIVE REGULATORY PROTEIN"/>
    <property type="match status" value="1"/>
</dbReference>
<dbReference type="Pfam" id="PF13404">
    <property type="entry name" value="HTH_AsnC-type"/>
    <property type="match status" value="1"/>
</dbReference>
<dbReference type="InterPro" id="IPR036388">
    <property type="entry name" value="WH-like_DNA-bd_sf"/>
</dbReference>
<keyword evidence="3" id="KW-0804">Transcription</keyword>
<dbReference type="InterPro" id="IPR019888">
    <property type="entry name" value="Tscrpt_reg_AsnC-like"/>
</dbReference>
<dbReference type="InterPro" id="IPR000485">
    <property type="entry name" value="AsnC-type_HTH_dom"/>
</dbReference>
<organism evidence="5">
    <name type="scientific">Candidatus Methanogaster sp. ANME-2c ERB4</name>
    <dbReference type="NCBI Taxonomy" id="2759911"/>
    <lineage>
        <taxon>Archaea</taxon>
        <taxon>Methanobacteriati</taxon>
        <taxon>Methanobacteriota</taxon>
        <taxon>Stenosarchaea group</taxon>
        <taxon>Methanomicrobia</taxon>
        <taxon>Methanosarcinales</taxon>
        <taxon>ANME-2 cluster</taxon>
        <taxon>Candidatus Methanogasteraceae</taxon>
        <taxon>Candidatus Methanogaster</taxon>
    </lineage>
</organism>
<dbReference type="EMBL" id="MT631382">
    <property type="protein sequence ID" value="QNO49535.1"/>
    <property type="molecule type" value="Genomic_DNA"/>
</dbReference>
<keyword evidence="2" id="KW-0238">DNA-binding</keyword>
<feature type="domain" description="HTH asnC-type" evidence="4">
    <location>
        <begin position="26"/>
        <end position="92"/>
    </location>
</feature>
<dbReference type="InterPro" id="IPR011008">
    <property type="entry name" value="Dimeric_a/b-barrel"/>
</dbReference>
<reference evidence="5" key="1">
    <citation type="submission" date="2020-06" db="EMBL/GenBank/DDBJ databases">
        <title>Unique genomic features of the anaerobic methanotrophic archaea.</title>
        <authorList>
            <person name="Chadwick G.L."/>
            <person name="Skennerton C.T."/>
            <person name="Laso-Perez R."/>
            <person name="Leu A.O."/>
            <person name="Speth D.R."/>
            <person name="Yu H."/>
            <person name="Morgan-Lang C."/>
            <person name="Hatzenpichler R."/>
            <person name="Goudeau D."/>
            <person name="Malmstrom R."/>
            <person name="Brazelton W.J."/>
            <person name="Woyke T."/>
            <person name="Hallam S.J."/>
            <person name="Tyson G.W."/>
            <person name="Wegener G."/>
            <person name="Boetius A."/>
            <person name="Orphan V."/>
        </authorList>
    </citation>
    <scope>NUCLEOTIDE SEQUENCE</scope>
</reference>
<dbReference type="SUPFAM" id="SSF46785">
    <property type="entry name" value="Winged helix' DNA-binding domain"/>
    <property type="match status" value="1"/>
</dbReference>
<dbReference type="CDD" id="cd00090">
    <property type="entry name" value="HTH_ARSR"/>
    <property type="match status" value="1"/>
</dbReference>
<name>A0A7G9YNF1_9EURY</name>
<evidence type="ECO:0000256" key="1">
    <source>
        <dbReference type="ARBA" id="ARBA00023015"/>
    </source>
</evidence>
<dbReference type="PRINTS" id="PR00033">
    <property type="entry name" value="HTHASNC"/>
</dbReference>
<evidence type="ECO:0000256" key="3">
    <source>
        <dbReference type="ARBA" id="ARBA00023163"/>
    </source>
</evidence>
<dbReference type="GO" id="GO:0005829">
    <property type="term" value="C:cytosol"/>
    <property type="evidence" value="ECO:0007669"/>
    <property type="project" value="TreeGrafter"/>
</dbReference>
<dbReference type="PANTHER" id="PTHR30154:SF50">
    <property type="entry name" value="TRANSCRIPTIONAL REGULATOR, ASNC FAMILY"/>
    <property type="match status" value="1"/>
</dbReference>
<dbReference type="InterPro" id="IPR019887">
    <property type="entry name" value="Tscrpt_reg_AsnC/Lrp_C"/>
</dbReference>
<gene>
    <name evidence="5" type="ORF">HIGBABBE_00008</name>
</gene>
<evidence type="ECO:0000256" key="2">
    <source>
        <dbReference type="ARBA" id="ARBA00023125"/>
    </source>
</evidence>
<dbReference type="Gene3D" id="1.10.10.10">
    <property type="entry name" value="Winged helix-like DNA-binding domain superfamily/Winged helix DNA-binding domain"/>
    <property type="match status" value="1"/>
</dbReference>